<sequence length="256" mass="29839">MKQTLPQYIDPAFMAPLAQHGLDDFDALWARDIAWFEPPNQRRGGWSGVGRLVLNVSSAQPLILFVKKQENHGRRSWRHPFSGEPTFKREFLRLQTLAAAGLQAPRVVVYAESSASGQQRAMLVTENLTDFCDVERLLPEWTQWPHAEKLQTLRRVAEQVRHFHDLGLVHRALYPKHLFLRGRGAQAELAFIDLEKARHQPGLTSRMLFDLSALQRHTPVLSRAHRLLFFKYYLGVKQLSRFDRWCLMRIIRRSQR</sequence>
<dbReference type="InterPro" id="IPR000719">
    <property type="entry name" value="Prot_kinase_dom"/>
</dbReference>
<keyword evidence="2" id="KW-0418">Kinase</keyword>
<proteinExistence type="predicted"/>
<dbReference type="Pfam" id="PF06293">
    <property type="entry name" value="Kdo"/>
    <property type="match status" value="1"/>
</dbReference>
<organism evidence="2 3">
    <name type="scientific">Methylophilus aquaticus</name>
    <dbReference type="NCBI Taxonomy" id="1971610"/>
    <lineage>
        <taxon>Bacteria</taxon>
        <taxon>Pseudomonadati</taxon>
        <taxon>Pseudomonadota</taxon>
        <taxon>Betaproteobacteria</taxon>
        <taxon>Nitrosomonadales</taxon>
        <taxon>Methylophilaceae</taxon>
        <taxon>Methylophilus</taxon>
    </lineage>
</organism>
<comment type="caution">
    <text evidence="2">The sequence shown here is derived from an EMBL/GenBank/DDBJ whole genome shotgun (WGS) entry which is preliminary data.</text>
</comment>
<evidence type="ECO:0000313" key="2">
    <source>
        <dbReference type="EMBL" id="MDP8567528.1"/>
    </source>
</evidence>
<reference evidence="3" key="1">
    <citation type="journal article" date="2019" name="Int. J. Syst. Evol. Microbiol.">
        <title>The Global Catalogue of Microorganisms (GCM) 10K type strain sequencing project: providing services to taxonomists for standard genome sequencing and annotation.</title>
        <authorList>
            <consortium name="The Broad Institute Genomics Platform"/>
            <consortium name="The Broad Institute Genome Sequencing Center for Infectious Disease"/>
            <person name="Wu L."/>
            <person name="Ma J."/>
        </authorList>
    </citation>
    <scope>NUCLEOTIDE SEQUENCE [LARGE SCALE GENOMIC DNA]</scope>
    <source>
        <strain evidence="3">VKM B-3159</strain>
    </source>
</reference>
<evidence type="ECO:0000259" key="1">
    <source>
        <dbReference type="PROSITE" id="PS50011"/>
    </source>
</evidence>
<dbReference type="PROSITE" id="PS50011">
    <property type="entry name" value="PROTEIN_KINASE_DOM"/>
    <property type="match status" value="1"/>
</dbReference>
<dbReference type="Gene3D" id="1.10.510.10">
    <property type="entry name" value="Transferase(Phosphotransferase) domain 1"/>
    <property type="match status" value="1"/>
</dbReference>
<evidence type="ECO:0000313" key="3">
    <source>
        <dbReference type="Proteomes" id="UP001225906"/>
    </source>
</evidence>
<accession>A0ABT9JSH4</accession>
<gene>
    <name evidence="2" type="ORF">Q9291_06675</name>
</gene>
<dbReference type="SUPFAM" id="SSF56112">
    <property type="entry name" value="Protein kinase-like (PK-like)"/>
    <property type="match status" value="1"/>
</dbReference>
<dbReference type="PIRSF" id="PIRSF026326">
    <property type="entry name" value="InaA"/>
    <property type="match status" value="1"/>
</dbReference>
<dbReference type="InterPro" id="IPR011009">
    <property type="entry name" value="Kinase-like_dom_sf"/>
</dbReference>
<keyword evidence="3" id="KW-1185">Reference proteome</keyword>
<protein>
    <submittedName>
        <fullName evidence="2">Lipopolysaccharide kinase InaA family protein</fullName>
    </submittedName>
</protein>
<dbReference type="EMBL" id="JAVCAP010000014">
    <property type="protein sequence ID" value="MDP8567528.1"/>
    <property type="molecule type" value="Genomic_DNA"/>
</dbReference>
<dbReference type="InterPro" id="IPR027023">
    <property type="entry name" value="Put_LipoPS_kinase_InaA"/>
</dbReference>
<feature type="domain" description="Protein kinase" evidence="1">
    <location>
        <begin position="36"/>
        <end position="256"/>
    </location>
</feature>
<keyword evidence="2" id="KW-0808">Transferase</keyword>
<name>A0ABT9JSH4_9PROT</name>
<dbReference type="GO" id="GO:0016301">
    <property type="term" value="F:kinase activity"/>
    <property type="evidence" value="ECO:0007669"/>
    <property type="project" value="UniProtKB-KW"/>
</dbReference>
<dbReference type="Proteomes" id="UP001225906">
    <property type="component" value="Unassembled WGS sequence"/>
</dbReference>
<dbReference type="RefSeq" id="WP_306389252.1">
    <property type="nucleotide sequence ID" value="NZ_JAVCAP010000014.1"/>
</dbReference>